<dbReference type="BioCyc" id="AURANTIMONAS:SI859A1_00647-MONOMER"/>
<protein>
    <submittedName>
        <fullName evidence="6">Putative transcriptional regulator (MarR family)</fullName>
    </submittedName>
</protein>
<dbReference type="InterPro" id="IPR036388">
    <property type="entry name" value="WH-like_DNA-bd_sf"/>
</dbReference>
<evidence type="ECO:0000256" key="4">
    <source>
        <dbReference type="SAM" id="MobiDB-lite"/>
    </source>
</evidence>
<dbReference type="SMART" id="SM00347">
    <property type="entry name" value="HTH_MARR"/>
    <property type="match status" value="1"/>
</dbReference>
<reference evidence="6 7" key="1">
    <citation type="journal article" date="2008" name="Appl. Environ. Microbiol.">
        <title>Genomic insights into Mn(II) oxidation by the marine alphaproteobacterium Aurantimonas sp. strain SI85-9A1.</title>
        <authorList>
            <person name="Dick G.J."/>
            <person name="Podell S."/>
            <person name="Johnson H.A."/>
            <person name="Rivera-Espinoza Y."/>
            <person name="Bernier-Latmani R."/>
            <person name="McCarthy J.K."/>
            <person name="Torpey J.W."/>
            <person name="Clement B.G."/>
            <person name="Gaasterland T."/>
            <person name="Tebo B.M."/>
        </authorList>
    </citation>
    <scope>NUCLEOTIDE SEQUENCE [LARGE SCALE GENOMIC DNA]</scope>
    <source>
        <strain evidence="6 7">SI85-9A1</strain>
    </source>
</reference>
<dbReference type="Proteomes" id="UP000000321">
    <property type="component" value="Unassembled WGS sequence"/>
</dbReference>
<keyword evidence="1" id="KW-0805">Transcription regulation</keyword>
<evidence type="ECO:0000313" key="6">
    <source>
        <dbReference type="EMBL" id="EAS50527.1"/>
    </source>
</evidence>
<evidence type="ECO:0000256" key="3">
    <source>
        <dbReference type="ARBA" id="ARBA00023163"/>
    </source>
</evidence>
<dbReference type="InterPro" id="IPR023187">
    <property type="entry name" value="Tscrpt_reg_MarR-type_CS"/>
</dbReference>
<proteinExistence type="predicted"/>
<accession>Q1YKJ6</accession>
<dbReference type="PRINTS" id="PR00598">
    <property type="entry name" value="HTHMARR"/>
</dbReference>
<dbReference type="SMART" id="SM00529">
    <property type="entry name" value="HTH_DTXR"/>
    <property type="match status" value="1"/>
</dbReference>
<dbReference type="GO" id="GO:0006950">
    <property type="term" value="P:response to stress"/>
    <property type="evidence" value="ECO:0007669"/>
    <property type="project" value="TreeGrafter"/>
</dbReference>
<dbReference type="EMBL" id="AAPJ01000002">
    <property type="protein sequence ID" value="EAS50527.1"/>
    <property type="molecule type" value="Genomic_DNA"/>
</dbReference>
<organism evidence="6 7">
    <name type="scientific">Aurantimonas manganoxydans (strain ATCC BAA-1229 / DSM 21871 / SI85-9A1)</name>
    <dbReference type="NCBI Taxonomy" id="287752"/>
    <lineage>
        <taxon>Bacteria</taxon>
        <taxon>Pseudomonadati</taxon>
        <taxon>Pseudomonadota</taxon>
        <taxon>Alphaproteobacteria</taxon>
        <taxon>Hyphomicrobiales</taxon>
        <taxon>Aurantimonadaceae</taxon>
        <taxon>Aurantimonas</taxon>
    </lineage>
</organism>
<evidence type="ECO:0000256" key="2">
    <source>
        <dbReference type="ARBA" id="ARBA00023125"/>
    </source>
</evidence>
<dbReference type="GO" id="GO:0046914">
    <property type="term" value="F:transition metal ion binding"/>
    <property type="evidence" value="ECO:0007669"/>
    <property type="project" value="InterPro"/>
</dbReference>
<dbReference type="HOGENOM" id="CLU_083287_18_7_5"/>
<feature type="region of interest" description="Disordered" evidence="4">
    <location>
        <begin position="1"/>
        <end position="20"/>
    </location>
</feature>
<gene>
    <name evidence="6" type="ORF">SI859A1_00647</name>
</gene>
<keyword evidence="2" id="KW-0238">DNA-binding</keyword>
<evidence type="ECO:0000259" key="5">
    <source>
        <dbReference type="PROSITE" id="PS50995"/>
    </source>
</evidence>
<evidence type="ECO:0000313" key="7">
    <source>
        <dbReference type="Proteomes" id="UP000000321"/>
    </source>
</evidence>
<dbReference type="AlphaFoldDB" id="Q1YKJ6"/>
<dbReference type="GO" id="GO:0003677">
    <property type="term" value="F:DNA binding"/>
    <property type="evidence" value="ECO:0007669"/>
    <property type="project" value="UniProtKB-KW"/>
</dbReference>
<dbReference type="PANTHER" id="PTHR33164:SF43">
    <property type="entry name" value="HTH-TYPE TRANSCRIPTIONAL REPRESSOR YETL"/>
    <property type="match status" value="1"/>
</dbReference>
<keyword evidence="7" id="KW-1185">Reference proteome</keyword>
<comment type="caution">
    <text evidence="6">The sequence shown here is derived from an EMBL/GenBank/DDBJ whole genome shotgun (WGS) entry which is preliminary data.</text>
</comment>
<dbReference type="InterPro" id="IPR022689">
    <property type="entry name" value="Iron_dep_repressor"/>
</dbReference>
<dbReference type="PROSITE" id="PS01117">
    <property type="entry name" value="HTH_MARR_1"/>
    <property type="match status" value="1"/>
</dbReference>
<dbReference type="InterPro" id="IPR036390">
    <property type="entry name" value="WH_DNA-bd_sf"/>
</dbReference>
<dbReference type="PANTHER" id="PTHR33164">
    <property type="entry name" value="TRANSCRIPTIONAL REGULATOR, MARR FAMILY"/>
    <property type="match status" value="1"/>
</dbReference>
<feature type="domain" description="HTH marR-type" evidence="5">
    <location>
        <begin position="15"/>
        <end position="147"/>
    </location>
</feature>
<dbReference type="InterPro" id="IPR039422">
    <property type="entry name" value="MarR/SlyA-like"/>
</dbReference>
<name>Q1YKJ6_AURMS</name>
<sequence>MKPDRGSMASKKTGKRSVTTQLSLAARGARTALSQRLALLDVYPGQDAVLLAIGEEDGISLRDLAERLSVRPPTITKTVTRLAAQGLVEKRLSNSDGRQNHAHLTERGAALVDAVGKSRKRVERDALKGFSNKERKTLRKLLERVTANLGNAAPAPAGSSSTAEDDD</sequence>
<evidence type="ECO:0000256" key="1">
    <source>
        <dbReference type="ARBA" id="ARBA00023015"/>
    </source>
</evidence>
<keyword evidence="3" id="KW-0804">Transcription</keyword>
<dbReference type="GO" id="GO:0003700">
    <property type="term" value="F:DNA-binding transcription factor activity"/>
    <property type="evidence" value="ECO:0007669"/>
    <property type="project" value="InterPro"/>
</dbReference>
<dbReference type="SUPFAM" id="SSF46785">
    <property type="entry name" value="Winged helix' DNA-binding domain"/>
    <property type="match status" value="1"/>
</dbReference>
<dbReference type="Gene3D" id="1.10.10.10">
    <property type="entry name" value="Winged helix-like DNA-binding domain superfamily/Winged helix DNA-binding domain"/>
    <property type="match status" value="1"/>
</dbReference>
<dbReference type="PROSITE" id="PS50995">
    <property type="entry name" value="HTH_MARR_2"/>
    <property type="match status" value="1"/>
</dbReference>
<dbReference type="Pfam" id="PF12802">
    <property type="entry name" value="MarR_2"/>
    <property type="match status" value="1"/>
</dbReference>
<dbReference type="InterPro" id="IPR000835">
    <property type="entry name" value="HTH_MarR-typ"/>
</dbReference>
<feature type="region of interest" description="Disordered" evidence="4">
    <location>
        <begin position="147"/>
        <end position="167"/>
    </location>
</feature>